<dbReference type="EMBL" id="ML978987">
    <property type="protein sequence ID" value="KAF1925107.1"/>
    <property type="molecule type" value="Genomic_DNA"/>
</dbReference>
<feature type="domain" description="RRM" evidence="2">
    <location>
        <begin position="146"/>
        <end position="225"/>
    </location>
</feature>
<dbReference type="InterPro" id="IPR012677">
    <property type="entry name" value="Nucleotide-bd_a/b_plait_sf"/>
</dbReference>
<dbReference type="PROSITE" id="PS50102">
    <property type="entry name" value="RRM"/>
    <property type="match status" value="1"/>
</dbReference>
<keyword evidence="4" id="KW-1185">Reference proteome</keyword>
<evidence type="ECO:0000256" key="1">
    <source>
        <dbReference type="PROSITE-ProRule" id="PRU00176"/>
    </source>
</evidence>
<proteinExistence type="predicted"/>
<organism evidence="3 4">
    <name type="scientific">Didymella exigua CBS 183.55</name>
    <dbReference type="NCBI Taxonomy" id="1150837"/>
    <lineage>
        <taxon>Eukaryota</taxon>
        <taxon>Fungi</taxon>
        <taxon>Dikarya</taxon>
        <taxon>Ascomycota</taxon>
        <taxon>Pezizomycotina</taxon>
        <taxon>Dothideomycetes</taxon>
        <taxon>Pleosporomycetidae</taxon>
        <taxon>Pleosporales</taxon>
        <taxon>Pleosporineae</taxon>
        <taxon>Didymellaceae</taxon>
        <taxon>Didymella</taxon>
    </lineage>
</organism>
<dbReference type="InterPro" id="IPR000504">
    <property type="entry name" value="RRM_dom"/>
</dbReference>
<keyword evidence="1" id="KW-0694">RNA-binding</keyword>
<dbReference type="GeneID" id="54355195"/>
<protein>
    <recommendedName>
        <fullName evidence="2">RRM domain-containing protein</fullName>
    </recommendedName>
</protein>
<reference evidence="3" key="1">
    <citation type="journal article" date="2020" name="Stud. Mycol.">
        <title>101 Dothideomycetes genomes: a test case for predicting lifestyles and emergence of pathogens.</title>
        <authorList>
            <person name="Haridas S."/>
            <person name="Albert R."/>
            <person name="Binder M."/>
            <person name="Bloem J."/>
            <person name="Labutti K."/>
            <person name="Salamov A."/>
            <person name="Andreopoulos B."/>
            <person name="Baker S."/>
            <person name="Barry K."/>
            <person name="Bills G."/>
            <person name="Bluhm B."/>
            <person name="Cannon C."/>
            <person name="Castanera R."/>
            <person name="Culley D."/>
            <person name="Daum C."/>
            <person name="Ezra D."/>
            <person name="Gonzalez J."/>
            <person name="Henrissat B."/>
            <person name="Kuo A."/>
            <person name="Liang C."/>
            <person name="Lipzen A."/>
            <person name="Lutzoni F."/>
            <person name="Magnuson J."/>
            <person name="Mondo S."/>
            <person name="Nolan M."/>
            <person name="Ohm R."/>
            <person name="Pangilinan J."/>
            <person name="Park H.-J."/>
            <person name="Ramirez L."/>
            <person name="Alfaro M."/>
            <person name="Sun H."/>
            <person name="Tritt A."/>
            <person name="Yoshinaga Y."/>
            <person name="Zwiers L.-H."/>
            <person name="Turgeon B."/>
            <person name="Goodwin S."/>
            <person name="Spatafora J."/>
            <person name="Crous P."/>
            <person name="Grigoriev I."/>
        </authorList>
    </citation>
    <scope>NUCLEOTIDE SEQUENCE</scope>
    <source>
        <strain evidence="3">CBS 183.55</strain>
    </source>
</reference>
<dbReference type="OrthoDB" id="5382468at2759"/>
<name>A0A6A5RHM4_9PLEO</name>
<gene>
    <name evidence="3" type="ORF">M421DRAFT_8191</name>
</gene>
<dbReference type="SMART" id="SM00360">
    <property type="entry name" value="RRM"/>
    <property type="match status" value="1"/>
</dbReference>
<dbReference type="GO" id="GO:0003723">
    <property type="term" value="F:RNA binding"/>
    <property type="evidence" value="ECO:0007669"/>
    <property type="project" value="UniProtKB-UniRule"/>
</dbReference>
<evidence type="ECO:0000313" key="4">
    <source>
        <dbReference type="Proteomes" id="UP000800082"/>
    </source>
</evidence>
<dbReference type="InterPro" id="IPR035979">
    <property type="entry name" value="RBD_domain_sf"/>
</dbReference>
<evidence type="ECO:0000259" key="2">
    <source>
        <dbReference type="PROSITE" id="PS50102"/>
    </source>
</evidence>
<dbReference type="Pfam" id="PF00076">
    <property type="entry name" value="RRM_1"/>
    <property type="match status" value="1"/>
</dbReference>
<dbReference type="SUPFAM" id="SSF54928">
    <property type="entry name" value="RNA-binding domain, RBD"/>
    <property type="match status" value="1"/>
</dbReference>
<evidence type="ECO:0000313" key="3">
    <source>
        <dbReference type="EMBL" id="KAF1925107.1"/>
    </source>
</evidence>
<dbReference type="Proteomes" id="UP000800082">
    <property type="component" value="Unassembled WGS sequence"/>
</dbReference>
<dbReference type="AlphaFoldDB" id="A0A6A5RHM4"/>
<dbReference type="Gene3D" id="3.30.70.330">
    <property type="match status" value="1"/>
</dbReference>
<sequence length="231" mass="26331">MNRTPPALGDTGHPEDRVIRIVNLCHEADGENVRDFFGDDFTVIDFMRGVKYVLLATEQERINAQALSGGKILDRELATSSYLLAMTSMLEPSALMSRVMKFLLLLVTLRHSLYWAWRRSLAWHLVRSPPHRLANQPAQQRAMQNRLLFMNNVDQGPEVNETSFRRYFGKYAVIDVKRPLDPRSNTPHPTAFLMFSSAEDRDEALHSLNNVPVQGCKVALEVPKTLQNVDE</sequence>
<dbReference type="RefSeq" id="XP_033445359.1">
    <property type="nucleotide sequence ID" value="XM_033597528.1"/>
</dbReference>
<accession>A0A6A5RHM4</accession>